<evidence type="ECO:0000313" key="6">
    <source>
        <dbReference type="Proteomes" id="UP000626109"/>
    </source>
</evidence>
<evidence type="ECO:0000259" key="3">
    <source>
        <dbReference type="PROSITE" id="PS50102"/>
    </source>
</evidence>
<dbReference type="PROSITE" id="PS50102">
    <property type="entry name" value="RRM"/>
    <property type="match status" value="2"/>
</dbReference>
<feature type="compositionally biased region" description="Basic and acidic residues" evidence="2">
    <location>
        <begin position="152"/>
        <end position="161"/>
    </location>
</feature>
<dbReference type="EMBL" id="CAJNNV010001846">
    <property type="protein sequence ID" value="CAE8585968.1"/>
    <property type="molecule type" value="Genomic_DNA"/>
</dbReference>
<evidence type="ECO:0000313" key="5">
    <source>
        <dbReference type="EMBL" id="CAE8698279.1"/>
    </source>
</evidence>
<dbReference type="Proteomes" id="UP000654075">
    <property type="component" value="Unassembled WGS sequence"/>
</dbReference>
<dbReference type="Pfam" id="PF00076">
    <property type="entry name" value="RRM_1"/>
    <property type="match status" value="2"/>
</dbReference>
<evidence type="ECO:0000313" key="4">
    <source>
        <dbReference type="EMBL" id="CAE8585968.1"/>
    </source>
</evidence>
<dbReference type="PANTHER" id="PTHR23147">
    <property type="entry name" value="SERINE/ARGININE RICH SPLICING FACTOR"/>
    <property type="match status" value="1"/>
</dbReference>
<dbReference type="AlphaFoldDB" id="A0A813K6B1"/>
<dbReference type="InterPro" id="IPR012677">
    <property type="entry name" value="Nucleotide-bd_a/b_plait_sf"/>
</dbReference>
<feature type="domain" description="RRM" evidence="3">
    <location>
        <begin position="13"/>
        <end position="96"/>
    </location>
</feature>
<dbReference type="CDD" id="cd00590">
    <property type="entry name" value="RRM_SF"/>
    <property type="match status" value="2"/>
</dbReference>
<evidence type="ECO:0000256" key="2">
    <source>
        <dbReference type="SAM" id="MobiDB-lite"/>
    </source>
</evidence>
<dbReference type="SUPFAM" id="SSF54928">
    <property type="entry name" value="RNA-binding domain, RBD"/>
    <property type="match status" value="2"/>
</dbReference>
<protein>
    <recommendedName>
        <fullName evidence="3">RRM domain-containing protein</fullName>
    </recommendedName>
</protein>
<reference evidence="5" key="1">
    <citation type="submission" date="2021-02" db="EMBL/GenBank/DDBJ databases">
        <authorList>
            <person name="Dougan E. K."/>
            <person name="Rhodes N."/>
            <person name="Thang M."/>
            <person name="Chan C."/>
        </authorList>
    </citation>
    <scope>NUCLEOTIDE SEQUENCE</scope>
</reference>
<name>A0A813K6B1_POLGL</name>
<feature type="region of interest" description="Disordered" evidence="2">
    <location>
        <begin position="91"/>
        <end position="172"/>
    </location>
</feature>
<dbReference type="OrthoDB" id="410044at2759"/>
<evidence type="ECO:0000256" key="1">
    <source>
        <dbReference type="PROSITE-ProRule" id="PRU00176"/>
    </source>
</evidence>
<dbReference type="SMART" id="SM00360">
    <property type="entry name" value="RRM"/>
    <property type="match status" value="2"/>
</dbReference>
<keyword evidence="1" id="KW-0694">RNA-binding</keyword>
<accession>A0A813K6B1</accession>
<dbReference type="EMBL" id="CAJNNW010028917">
    <property type="protein sequence ID" value="CAE8698279.1"/>
    <property type="molecule type" value="Genomic_DNA"/>
</dbReference>
<dbReference type="Proteomes" id="UP000626109">
    <property type="component" value="Unassembled WGS sequence"/>
</dbReference>
<dbReference type="InterPro" id="IPR050907">
    <property type="entry name" value="SRSF"/>
</dbReference>
<dbReference type="GO" id="GO:0003723">
    <property type="term" value="F:RNA binding"/>
    <property type="evidence" value="ECO:0007669"/>
    <property type="project" value="UniProtKB-UniRule"/>
</dbReference>
<organism evidence="5 6">
    <name type="scientific">Polarella glacialis</name>
    <name type="common">Dinoflagellate</name>
    <dbReference type="NCBI Taxonomy" id="89957"/>
    <lineage>
        <taxon>Eukaryota</taxon>
        <taxon>Sar</taxon>
        <taxon>Alveolata</taxon>
        <taxon>Dinophyceae</taxon>
        <taxon>Suessiales</taxon>
        <taxon>Suessiaceae</taxon>
        <taxon>Polarella</taxon>
    </lineage>
</organism>
<dbReference type="Gene3D" id="3.30.70.330">
    <property type="match status" value="2"/>
</dbReference>
<dbReference type="InterPro" id="IPR035979">
    <property type="entry name" value="RBD_domain_sf"/>
</dbReference>
<dbReference type="InterPro" id="IPR000504">
    <property type="entry name" value="RRM_dom"/>
</dbReference>
<proteinExistence type="predicted"/>
<gene>
    <name evidence="4" type="ORF">PGLA1383_LOCUS4862</name>
    <name evidence="5" type="ORF">PGLA2088_LOCUS30652</name>
</gene>
<evidence type="ECO:0000313" key="7">
    <source>
        <dbReference type="Proteomes" id="UP000654075"/>
    </source>
</evidence>
<sequence length="258" mass="27865">MLLVCFQAMPDGFKLFVGCLPSDITPKELETVFGKYGEVEDVNILKNQRQKSGNALACAFVTYSDRDAAEDAITVLDNKYKIRENGKEIKVQWPKSSDRGGGGGGSRSDVKPGMERGSGSSSAHDRDSRSSRGGAGEGRSTAKTDGQFGDSWDGRGSEGGDKGGGSSGIRGGKLFVGNLPPDIDIETIEYVFKRYGTLEKVRIMLGRAQTDSSSAFLEYADAEEAETAVLTLHAKYEMREGDGPIIVKWANSDRPRPY</sequence>
<feature type="domain" description="RRM" evidence="3">
    <location>
        <begin position="172"/>
        <end position="252"/>
    </location>
</feature>
<feature type="compositionally biased region" description="Gly residues" evidence="2">
    <location>
        <begin position="162"/>
        <end position="171"/>
    </location>
</feature>
<keyword evidence="7" id="KW-1185">Reference proteome</keyword>
<comment type="caution">
    <text evidence="5">The sequence shown here is derived from an EMBL/GenBank/DDBJ whole genome shotgun (WGS) entry which is preliminary data.</text>
</comment>